<name>L0WDL8_9GAMM</name>
<proteinExistence type="predicted"/>
<reference evidence="2 3" key="1">
    <citation type="journal article" date="2012" name="J. Bacteriol.">
        <title>Genome Sequence of the Alkane-Degrading Bacterium Alcanivorax hongdengensis Type Strain A-11-3.</title>
        <authorList>
            <person name="Lai Q."/>
            <person name="Shao Z."/>
        </authorList>
    </citation>
    <scope>NUCLEOTIDE SEQUENCE [LARGE SCALE GENOMIC DNA]</scope>
    <source>
        <strain evidence="2 3">A-11-3</strain>
    </source>
</reference>
<protein>
    <submittedName>
        <fullName evidence="2">Uncharacterized protein</fullName>
    </submittedName>
</protein>
<dbReference type="AlphaFoldDB" id="L0WDL8"/>
<evidence type="ECO:0000313" key="3">
    <source>
        <dbReference type="Proteomes" id="UP000010164"/>
    </source>
</evidence>
<evidence type="ECO:0000256" key="1">
    <source>
        <dbReference type="SAM" id="SignalP"/>
    </source>
</evidence>
<comment type="caution">
    <text evidence="2">The sequence shown here is derived from an EMBL/GenBank/DDBJ whole genome shotgun (WGS) entry which is preliminary data.</text>
</comment>
<gene>
    <name evidence="2" type="ORF">A11A3_11718</name>
</gene>
<sequence length="109" mass="11649">MKKIVIAMVIILYGSASVMADESDDCIDVAKAVSDLQLALAGMGDIDNRVARVSAMGDKFPEFKASLSGMVAVVEGADDESPLQNIDMEAFDHAEAAYKEQYKAQCGEL</sequence>
<evidence type="ECO:0000313" key="2">
    <source>
        <dbReference type="EMBL" id="EKF73875.1"/>
    </source>
</evidence>
<keyword evidence="1" id="KW-0732">Signal</keyword>
<dbReference type="Proteomes" id="UP000010164">
    <property type="component" value="Unassembled WGS sequence"/>
</dbReference>
<dbReference type="RefSeq" id="WP_008929518.1">
    <property type="nucleotide sequence ID" value="NZ_AMRJ01000018.1"/>
</dbReference>
<feature type="chain" id="PRO_5003947897" evidence="1">
    <location>
        <begin position="21"/>
        <end position="109"/>
    </location>
</feature>
<dbReference type="PATRIC" id="fig|1177179.3.peg.2339"/>
<dbReference type="STRING" id="1177179.A11A3_11718"/>
<keyword evidence="3" id="KW-1185">Reference proteome</keyword>
<organism evidence="2 3">
    <name type="scientific">Alcanivorax hongdengensis A-11-3</name>
    <dbReference type="NCBI Taxonomy" id="1177179"/>
    <lineage>
        <taxon>Bacteria</taxon>
        <taxon>Pseudomonadati</taxon>
        <taxon>Pseudomonadota</taxon>
        <taxon>Gammaproteobacteria</taxon>
        <taxon>Oceanospirillales</taxon>
        <taxon>Alcanivoracaceae</taxon>
        <taxon>Alcanivorax</taxon>
    </lineage>
</organism>
<feature type="signal peptide" evidence="1">
    <location>
        <begin position="1"/>
        <end position="20"/>
    </location>
</feature>
<dbReference type="EMBL" id="AMRJ01000018">
    <property type="protein sequence ID" value="EKF73875.1"/>
    <property type="molecule type" value="Genomic_DNA"/>
</dbReference>
<accession>L0WDL8</accession>